<evidence type="ECO:0000259" key="1">
    <source>
        <dbReference type="Pfam" id="PF13961"/>
    </source>
</evidence>
<gene>
    <name evidence="2" type="ORF">Sradi_3007400</name>
</gene>
<feature type="domain" description="DUF4219" evidence="1">
    <location>
        <begin position="15"/>
        <end position="41"/>
    </location>
</feature>
<dbReference type="AlphaFoldDB" id="A0AAW2S323"/>
<dbReference type="Pfam" id="PF13961">
    <property type="entry name" value="DUF4219"/>
    <property type="match status" value="1"/>
</dbReference>
<dbReference type="EMBL" id="JACGWJ010000012">
    <property type="protein sequence ID" value="KAL0386131.1"/>
    <property type="molecule type" value="Genomic_DNA"/>
</dbReference>
<organism evidence="2">
    <name type="scientific">Sesamum radiatum</name>
    <name type="common">Black benniseed</name>
    <dbReference type="NCBI Taxonomy" id="300843"/>
    <lineage>
        <taxon>Eukaryota</taxon>
        <taxon>Viridiplantae</taxon>
        <taxon>Streptophyta</taxon>
        <taxon>Embryophyta</taxon>
        <taxon>Tracheophyta</taxon>
        <taxon>Spermatophyta</taxon>
        <taxon>Magnoliopsida</taxon>
        <taxon>eudicotyledons</taxon>
        <taxon>Gunneridae</taxon>
        <taxon>Pentapetalae</taxon>
        <taxon>asterids</taxon>
        <taxon>lamiids</taxon>
        <taxon>Lamiales</taxon>
        <taxon>Pedaliaceae</taxon>
        <taxon>Sesamum</taxon>
    </lineage>
</organism>
<evidence type="ECO:0000313" key="2">
    <source>
        <dbReference type="EMBL" id="KAL0386131.1"/>
    </source>
</evidence>
<dbReference type="InterPro" id="IPR025314">
    <property type="entry name" value="DUF4219"/>
</dbReference>
<reference evidence="2" key="1">
    <citation type="submission" date="2020-06" db="EMBL/GenBank/DDBJ databases">
        <authorList>
            <person name="Li T."/>
            <person name="Hu X."/>
            <person name="Zhang T."/>
            <person name="Song X."/>
            <person name="Zhang H."/>
            <person name="Dai N."/>
            <person name="Sheng W."/>
            <person name="Hou X."/>
            <person name="Wei L."/>
        </authorList>
    </citation>
    <scope>NUCLEOTIDE SEQUENCE</scope>
    <source>
        <strain evidence="2">G02</strain>
        <tissue evidence="2">Leaf</tissue>
    </source>
</reference>
<proteinExistence type="predicted"/>
<protein>
    <recommendedName>
        <fullName evidence="1">DUF4219 domain-containing protein</fullName>
    </recommendedName>
</protein>
<comment type="caution">
    <text evidence="2">The sequence shown here is derived from an EMBL/GenBank/DDBJ whole genome shotgun (WGS) entry which is preliminary data.</text>
</comment>
<name>A0AAW2S323_SESRA</name>
<reference evidence="2" key="2">
    <citation type="journal article" date="2024" name="Plant">
        <title>Genomic evolution and insights into agronomic trait innovations of Sesamum species.</title>
        <authorList>
            <person name="Miao H."/>
            <person name="Wang L."/>
            <person name="Qu L."/>
            <person name="Liu H."/>
            <person name="Sun Y."/>
            <person name="Le M."/>
            <person name="Wang Q."/>
            <person name="Wei S."/>
            <person name="Zheng Y."/>
            <person name="Lin W."/>
            <person name="Duan Y."/>
            <person name="Cao H."/>
            <person name="Xiong S."/>
            <person name="Wang X."/>
            <person name="Wei L."/>
            <person name="Li C."/>
            <person name="Ma Q."/>
            <person name="Ju M."/>
            <person name="Zhao R."/>
            <person name="Li G."/>
            <person name="Mu C."/>
            <person name="Tian Q."/>
            <person name="Mei H."/>
            <person name="Zhang T."/>
            <person name="Gao T."/>
            <person name="Zhang H."/>
        </authorList>
    </citation>
    <scope>NUCLEOTIDE SEQUENCE</scope>
    <source>
        <strain evidence="2">G02</strain>
    </source>
</reference>
<sequence>MTTKTPSISFQYPTLTKTNYDQWSIRVKAIFGAHGLWNVVETGYEEPADEGALSVAELTALQKRRSGAQSALGIIHQGLDDEMFEKIANESKAKMHGTF</sequence>
<accession>A0AAW2S323</accession>